<reference evidence="8" key="1">
    <citation type="journal article" date="2019" name="PLoS Negl. Trop. Dis.">
        <title>Revisiting the worldwide diversity of Leptospira species in the environment.</title>
        <authorList>
            <person name="Vincent A.T."/>
            <person name="Schiettekatte O."/>
            <person name="Bourhy P."/>
            <person name="Veyrier F.J."/>
            <person name="Picardeau M."/>
        </authorList>
    </citation>
    <scope>NUCLEOTIDE SEQUENCE [LARGE SCALE GENOMIC DNA]</scope>
    <source>
        <strain evidence="8">201702476</strain>
    </source>
</reference>
<protein>
    <recommendedName>
        <fullName evidence="6">NADH-quinone oxidoreductase subunit H</fullName>
        <ecNumber evidence="6">7.1.1.-</ecNumber>
    </recommendedName>
    <alternativeName>
        <fullName evidence="6">NADH dehydrogenase I subunit H</fullName>
    </alternativeName>
    <alternativeName>
        <fullName evidence="6">NDH-1 subunit H</fullName>
    </alternativeName>
</protein>
<keyword evidence="2" id="KW-0997">Cell inner membrane</keyword>
<keyword evidence="6" id="KW-0874">Quinone</keyword>
<feature type="transmembrane region" description="Helical" evidence="6">
    <location>
        <begin position="6"/>
        <end position="29"/>
    </location>
</feature>
<keyword evidence="8" id="KW-0560">Oxidoreductase</keyword>
<feature type="transmembrane region" description="Helical" evidence="6">
    <location>
        <begin position="256"/>
        <end position="276"/>
    </location>
</feature>
<evidence type="ECO:0000256" key="7">
    <source>
        <dbReference type="RuleBase" id="RU000471"/>
    </source>
</evidence>
<dbReference type="Pfam" id="PF00146">
    <property type="entry name" value="NADHdh"/>
    <property type="match status" value="1"/>
</dbReference>
<evidence type="ECO:0000313" key="9">
    <source>
        <dbReference type="Proteomes" id="UP000297693"/>
    </source>
</evidence>
<keyword evidence="6" id="KW-1278">Translocase</keyword>
<dbReference type="PANTHER" id="PTHR11432:SF3">
    <property type="entry name" value="NADH-UBIQUINONE OXIDOREDUCTASE CHAIN 1"/>
    <property type="match status" value="1"/>
</dbReference>
<dbReference type="GO" id="GO:0009060">
    <property type="term" value="P:aerobic respiration"/>
    <property type="evidence" value="ECO:0007669"/>
    <property type="project" value="TreeGrafter"/>
</dbReference>
<comment type="catalytic activity">
    <reaction evidence="6">
        <text>a quinone + NADH + 5 H(+)(in) = a quinol + NAD(+) + 4 H(+)(out)</text>
        <dbReference type="Rhea" id="RHEA:57888"/>
        <dbReference type="ChEBI" id="CHEBI:15378"/>
        <dbReference type="ChEBI" id="CHEBI:24646"/>
        <dbReference type="ChEBI" id="CHEBI:57540"/>
        <dbReference type="ChEBI" id="CHEBI:57945"/>
        <dbReference type="ChEBI" id="CHEBI:132124"/>
    </reaction>
</comment>
<feature type="transmembrane region" description="Helical" evidence="6">
    <location>
        <begin position="198"/>
        <end position="219"/>
    </location>
</feature>
<evidence type="ECO:0000256" key="1">
    <source>
        <dbReference type="ARBA" id="ARBA00004141"/>
    </source>
</evidence>
<comment type="caution">
    <text evidence="8">The sequence shown here is derived from an EMBL/GenBank/DDBJ whole genome shotgun (WGS) entry which is preliminary data.</text>
</comment>
<comment type="subunit">
    <text evidence="6">NDH-1 is composed of 14 different subunits. Subunits NuoA, H, J, K, L, M, N constitute the membrane sector of the complex.</text>
</comment>
<keyword evidence="9" id="KW-1185">Reference proteome</keyword>
<dbReference type="NCBIfam" id="NF004741">
    <property type="entry name" value="PRK06076.1-2"/>
    <property type="match status" value="1"/>
</dbReference>
<dbReference type="GO" id="GO:0003954">
    <property type="term" value="F:NADH dehydrogenase activity"/>
    <property type="evidence" value="ECO:0007669"/>
    <property type="project" value="TreeGrafter"/>
</dbReference>
<dbReference type="PROSITE" id="PS00668">
    <property type="entry name" value="COMPLEX1_ND1_2"/>
    <property type="match status" value="1"/>
</dbReference>
<keyword evidence="6" id="KW-1003">Cell membrane</keyword>
<keyword evidence="6" id="KW-0830">Ubiquinone</keyword>
<feature type="transmembrane region" description="Helical" evidence="6">
    <location>
        <begin position="168"/>
        <end position="186"/>
    </location>
</feature>
<evidence type="ECO:0000313" key="8">
    <source>
        <dbReference type="EMBL" id="TGL58215.1"/>
    </source>
</evidence>
<keyword evidence="6 7" id="KW-0520">NAD</keyword>
<dbReference type="HAMAP" id="MF_01350">
    <property type="entry name" value="NDH1_NuoH"/>
    <property type="match status" value="1"/>
</dbReference>
<evidence type="ECO:0000256" key="4">
    <source>
        <dbReference type="ARBA" id="ARBA00022989"/>
    </source>
</evidence>
<sequence>MDFGMIIAWAVKILSLFFVILTGVAYYTLAERKFAGFIQDRPGPNRAGPFGIFQPLADGIKFIAKEEIFPKNVSRAMYLLAPTISMTCAILAWAVIPFGGTLPAPVWLLNLTGIETINLQVANPDAGVLYMLAVSSLSVYGIMIAGWASNNKYSLLGGVRATAQMISYELPMGLSIVVIVIMSGSLKLTSICEAQKDVWNILTPPGFVAFFIYVTAMFAETNRLPFDLAEAESELVVGFHTEYGAFKFAMFFLAEYMNMITMSCLTTLLFFGGYNVPFGLGAGSGFETLIGLGFFIGKVLFFAFLFIWVRWTLPRFRYDQLMRLGWKKMIPWGLFAVMFASIYTVYWKESWTSLFL</sequence>
<dbReference type="Proteomes" id="UP000297693">
    <property type="component" value="Unassembled WGS sequence"/>
</dbReference>
<dbReference type="AlphaFoldDB" id="A0A4R9K262"/>
<dbReference type="EC" id="7.1.1.-" evidence="6"/>
<dbReference type="InterPro" id="IPR001694">
    <property type="entry name" value="NADH_UbQ_OxRdtase_su1/FPO"/>
</dbReference>
<evidence type="ECO:0000256" key="2">
    <source>
        <dbReference type="ARBA" id="ARBA00022519"/>
    </source>
</evidence>
<comment type="subcellular location">
    <subcellularLocation>
        <location evidence="6 7">Cell membrane</location>
        <topology evidence="6 7">Multi-pass membrane protein</topology>
    </subcellularLocation>
    <subcellularLocation>
        <location evidence="1">Membrane</location>
        <topology evidence="1">Multi-pass membrane protein</topology>
    </subcellularLocation>
</comment>
<gene>
    <name evidence="6 8" type="primary">nuoH</name>
    <name evidence="8" type="ORF">EHQ58_12630</name>
</gene>
<keyword evidence="4 6" id="KW-1133">Transmembrane helix</keyword>
<evidence type="ECO:0000256" key="3">
    <source>
        <dbReference type="ARBA" id="ARBA00022692"/>
    </source>
</evidence>
<dbReference type="RefSeq" id="WP_135624234.1">
    <property type="nucleotide sequence ID" value="NZ_RQGD01000034.1"/>
</dbReference>
<dbReference type="PANTHER" id="PTHR11432">
    <property type="entry name" value="NADH DEHYDROGENASE SUBUNIT 1"/>
    <property type="match status" value="1"/>
</dbReference>
<keyword evidence="5 6" id="KW-0472">Membrane</keyword>
<evidence type="ECO:0000256" key="6">
    <source>
        <dbReference type="HAMAP-Rule" id="MF_01350"/>
    </source>
</evidence>
<evidence type="ECO:0000256" key="5">
    <source>
        <dbReference type="ARBA" id="ARBA00023136"/>
    </source>
</evidence>
<name>A0A4R9K262_9LEPT</name>
<dbReference type="GO" id="GO:0016655">
    <property type="term" value="F:oxidoreductase activity, acting on NAD(P)H, quinone or similar compound as acceptor"/>
    <property type="evidence" value="ECO:0007669"/>
    <property type="project" value="UniProtKB-UniRule"/>
</dbReference>
<proteinExistence type="inferred from homology"/>
<keyword evidence="3 6" id="KW-0812">Transmembrane</keyword>
<dbReference type="OrthoDB" id="9803734at2"/>
<dbReference type="GO" id="GO:0048038">
    <property type="term" value="F:quinone binding"/>
    <property type="evidence" value="ECO:0007669"/>
    <property type="project" value="UniProtKB-KW"/>
</dbReference>
<comment type="function">
    <text evidence="6">NDH-1 shuttles electrons from NADH, via FMN and iron-sulfur (Fe-S) centers, to quinones in the respiratory chain. The immediate electron acceptor for the enzyme in this species is believed to be ubiquinone. Couples the redox reaction to proton translocation (for every two electrons transferred, four hydrogen ions are translocated across the cytoplasmic membrane), and thus conserves the redox energy in a proton gradient. This subunit may bind ubiquinone.</text>
</comment>
<dbReference type="InterPro" id="IPR018086">
    <property type="entry name" value="NADH_UbQ_OxRdtase_su1_CS"/>
</dbReference>
<feature type="transmembrane region" description="Helical" evidence="6">
    <location>
        <begin position="128"/>
        <end position="148"/>
    </location>
</feature>
<dbReference type="EMBL" id="RQGD01000034">
    <property type="protein sequence ID" value="TGL58215.1"/>
    <property type="molecule type" value="Genomic_DNA"/>
</dbReference>
<comment type="similarity">
    <text evidence="6 7">Belongs to the complex I subunit 1 family.</text>
</comment>
<feature type="transmembrane region" description="Helical" evidence="6">
    <location>
        <begin position="329"/>
        <end position="347"/>
    </location>
</feature>
<accession>A0A4R9K262</accession>
<dbReference type="GO" id="GO:0005886">
    <property type="term" value="C:plasma membrane"/>
    <property type="evidence" value="ECO:0007669"/>
    <property type="project" value="UniProtKB-SubCell"/>
</dbReference>
<feature type="transmembrane region" description="Helical" evidence="6">
    <location>
        <begin position="76"/>
        <end position="96"/>
    </location>
</feature>
<feature type="transmembrane region" description="Helical" evidence="6">
    <location>
        <begin position="288"/>
        <end position="309"/>
    </location>
</feature>
<organism evidence="8 9">
    <name type="scientific">Leptospira ognonensis</name>
    <dbReference type="NCBI Taxonomy" id="2484945"/>
    <lineage>
        <taxon>Bacteria</taxon>
        <taxon>Pseudomonadati</taxon>
        <taxon>Spirochaetota</taxon>
        <taxon>Spirochaetia</taxon>
        <taxon>Leptospirales</taxon>
        <taxon>Leptospiraceae</taxon>
        <taxon>Leptospira</taxon>
    </lineage>
</organism>